<keyword evidence="2" id="KW-0812">Transmembrane</keyword>
<evidence type="ECO:0000256" key="2">
    <source>
        <dbReference type="SAM" id="Phobius"/>
    </source>
</evidence>
<organism evidence="3 4">
    <name type="scientific">Salpingoeca rosetta (strain ATCC 50818 / BSB-021)</name>
    <dbReference type="NCBI Taxonomy" id="946362"/>
    <lineage>
        <taxon>Eukaryota</taxon>
        <taxon>Choanoflagellata</taxon>
        <taxon>Craspedida</taxon>
        <taxon>Salpingoecidae</taxon>
        <taxon>Salpingoeca</taxon>
    </lineage>
</organism>
<dbReference type="GO" id="GO:0016020">
    <property type="term" value="C:membrane"/>
    <property type="evidence" value="ECO:0007669"/>
    <property type="project" value="InterPro"/>
</dbReference>
<reference evidence="3" key="1">
    <citation type="submission" date="2009-08" db="EMBL/GenBank/DDBJ databases">
        <title>Annotation of Salpingoeca rosetta.</title>
        <authorList>
            <consortium name="The Broad Institute Genome Sequencing Platform"/>
            <person name="Russ C."/>
            <person name="Cuomo C."/>
            <person name="Burger G."/>
            <person name="Gray M.W."/>
            <person name="Holland P.W.H."/>
            <person name="King N."/>
            <person name="Lang F.B.F."/>
            <person name="Roger A.J."/>
            <person name="Ruiz-Trillo I."/>
            <person name="Young S.K."/>
            <person name="Zeng Q."/>
            <person name="Gargeya S."/>
            <person name="Alvarado L."/>
            <person name="Berlin A."/>
            <person name="Chapman S.B."/>
            <person name="Chen Z."/>
            <person name="Freedman E."/>
            <person name="Gellesch M."/>
            <person name="Goldberg J."/>
            <person name="Griggs A."/>
            <person name="Gujja S."/>
            <person name="Heilman E."/>
            <person name="Heiman D."/>
            <person name="Howarth C."/>
            <person name="Mehta T."/>
            <person name="Neiman D."/>
            <person name="Pearson M."/>
            <person name="Roberts A."/>
            <person name="Saif S."/>
            <person name="Shea T."/>
            <person name="Shenoy N."/>
            <person name="Sisk P."/>
            <person name="Stolte C."/>
            <person name="Sykes S."/>
            <person name="White J."/>
            <person name="Yandava C."/>
            <person name="Haas B."/>
            <person name="Nusbaum C."/>
            <person name="Birren B."/>
        </authorList>
    </citation>
    <scope>NUCLEOTIDE SEQUENCE</scope>
    <source>
        <strain evidence="3">ATCC 50818</strain>
    </source>
</reference>
<protein>
    <submittedName>
        <fullName evidence="3">Uncharacterized protein</fullName>
    </submittedName>
</protein>
<feature type="transmembrane region" description="Helical" evidence="2">
    <location>
        <begin position="251"/>
        <end position="284"/>
    </location>
</feature>
<dbReference type="AlphaFoldDB" id="F2U1D3"/>
<dbReference type="GO" id="GO:0006506">
    <property type="term" value="P:GPI anchor biosynthetic process"/>
    <property type="evidence" value="ECO:0007669"/>
    <property type="project" value="InterPro"/>
</dbReference>
<evidence type="ECO:0000256" key="1">
    <source>
        <dbReference type="SAM" id="MobiDB-lite"/>
    </source>
</evidence>
<accession>F2U1D3</accession>
<proteinExistence type="predicted"/>
<dbReference type="OrthoDB" id="70250at2759"/>
<dbReference type="eggNOG" id="KOG1183">
    <property type="taxonomic scope" value="Eukaryota"/>
</dbReference>
<feature type="region of interest" description="Disordered" evidence="1">
    <location>
        <begin position="302"/>
        <end position="337"/>
    </location>
</feature>
<keyword evidence="4" id="KW-1185">Reference proteome</keyword>
<dbReference type="InParanoid" id="F2U1D3"/>
<dbReference type="RefSeq" id="XP_004996639.1">
    <property type="nucleotide sequence ID" value="XM_004996582.1"/>
</dbReference>
<dbReference type="KEGG" id="sre:PTSG_02156"/>
<feature type="transmembrane region" description="Helical" evidence="2">
    <location>
        <begin position="34"/>
        <end position="55"/>
    </location>
</feature>
<feature type="transmembrane region" description="Helical" evidence="2">
    <location>
        <begin position="226"/>
        <end position="245"/>
    </location>
</feature>
<dbReference type="GeneID" id="16077231"/>
<dbReference type="STRING" id="946362.F2U1D3"/>
<keyword evidence="2" id="KW-0472">Membrane</keyword>
<feature type="transmembrane region" description="Helical" evidence="2">
    <location>
        <begin position="193"/>
        <end position="214"/>
    </location>
</feature>
<feature type="compositionally biased region" description="Basic and acidic residues" evidence="1">
    <location>
        <begin position="317"/>
        <end position="337"/>
    </location>
</feature>
<dbReference type="Pfam" id="PF05024">
    <property type="entry name" value="Gpi1"/>
    <property type="match status" value="1"/>
</dbReference>
<dbReference type="EMBL" id="GL832959">
    <property type="protein sequence ID" value="EGD81435.1"/>
    <property type="molecule type" value="Genomic_DNA"/>
</dbReference>
<dbReference type="InterPro" id="IPR007720">
    <property type="entry name" value="PigQ/GPI1"/>
</dbReference>
<keyword evidence="2" id="KW-1133">Transmembrane helix</keyword>
<name>F2U1D3_SALR5</name>
<evidence type="ECO:0000313" key="3">
    <source>
        <dbReference type="EMBL" id="EGD81435.1"/>
    </source>
</evidence>
<dbReference type="Proteomes" id="UP000007799">
    <property type="component" value="Unassembled WGS sequence"/>
</dbReference>
<evidence type="ECO:0000313" key="4">
    <source>
        <dbReference type="Proteomes" id="UP000007799"/>
    </source>
</evidence>
<sequence>MPASAKETAWPQELVLPVVLQHKYGRHRSWRQRIAAAVLDAIALHALLLALMLLLTPLMPLQRGGSEQASSPSDRARLWLPMLRAVPVAEFHRAVDEVVVHGRRLMHWVSAHPVGLKLCVPLAQFFASTFVYTVQLWTHFLHLLLDALAWLTTFPTATYTALHLLGASGCCAVAADAVAFVVPWHVVSFYGTFRFLYCSQLAVIKSVALIFMGWKYNPLRQRVDSCSFTFPELILGTLVLSIAIFCLPTTAVFYLCFCLMLLCIAVIDGLLSHAAVLCTAVLLSPPTPRRWQRRDCSDAPMAGVGANPSHGHHQRHHQQDLHRDLQQGQHHDQHQSGDTRLFCMPQAHSSGAANIVITDTLVPRPPQVVVGAVRAVVALLAHILAGRIINIAAFAPRWGADTTDDDR</sequence>
<feature type="transmembrane region" description="Helical" evidence="2">
    <location>
        <begin position="164"/>
        <end position="187"/>
    </location>
</feature>
<gene>
    <name evidence="3" type="ORF">PTSG_02156</name>
</gene>
<dbReference type="GO" id="GO:0005783">
    <property type="term" value="C:endoplasmic reticulum"/>
    <property type="evidence" value="ECO:0007669"/>
    <property type="project" value="TreeGrafter"/>
</dbReference>
<dbReference type="PANTHER" id="PTHR21329:SF3">
    <property type="entry name" value="PHOSPHATIDYLINOSITOL N-ACETYLGLUCOSAMINYLTRANSFERASE SUBUNIT Q"/>
    <property type="match status" value="1"/>
</dbReference>
<dbReference type="PANTHER" id="PTHR21329">
    <property type="entry name" value="PHOSPHATIDYLINOSITOL N-ACETYLGLUCOSAMINYLTRANSFERASE SUBUNIT Q-RELATED"/>
    <property type="match status" value="1"/>
</dbReference>